<feature type="region of interest" description="Disordered" evidence="1">
    <location>
        <begin position="1"/>
        <end position="95"/>
    </location>
</feature>
<feature type="compositionally biased region" description="Basic and acidic residues" evidence="1">
    <location>
        <begin position="26"/>
        <end position="46"/>
    </location>
</feature>
<organism evidence="2 3">
    <name type="scientific">Pleurodeles waltl</name>
    <name type="common">Iberian ribbed newt</name>
    <dbReference type="NCBI Taxonomy" id="8319"/>
    <lineage>
        <taxon>Eukaryota</taxon>
        <taxon>Metazoa</taxon>
        <taxon>Chordata</taxon>
        <taxon>Craniata</taxon>
        <taxon>Vertebrata</taxon>
        <taxon>Euteleostomi</taxon>
        <taxon>Amphibia</taxon>
        <taxon>Batrachia</taxon>
        <taxon>Caudata</taxon>
        <taxon>Salamandroidea</taxon>
        <taxon>Salamandridae</taxon>
        <taxon>Pleurodelinae</taxon>
        <taxon>Pleurodeles</taxon>
    </lineage>
</organism>
<comment type="caution">
    <text evidence="2">The sequence shown here is derived from an EMBL/GenBank/DDBJ whole genome shotgun (WGS) entry which is preliminary data.</text>
</comment>
<accession>A0AAV7X025</accession>
<evidence type="ECO:0000256" key="1">
    <source>
        <dbReference type="SAM" id="MobiDB-lite"/>
    </source>
</evidence>
<dbReference type="EMBL" id="JANPWB010000001">
    <property type="protein sequence ID" value="KAJ1217635.1"/>
    <property type="molecule type" value="Genomic_DNA"/>
</dbReference>
<keyword evidence="3" id="KW-1185">Reference proteome</keyword>
<reference evidence="2" key="1">
    <citation type="journal article" date="2022" name="bioRxiv">
        <title>Sequencing and chromosome-scale assembly of the giantPleurodeles waltlgenome.</title>
        <authorList>
            <person name="Brown T."/>
            <person name="Elewa A."/>
            <person name="Iarovenko S."/>
            <person name="Subramanian E."/>
            <person name="Araus A.J."/>
            <person name="Petzold A."/>
            <person name="Susuki M."/>
            <person name="Suzuki K.-i.T."/>
            <person name="Hayashi T."/>
            <person name="Toyoda A."/>
            <person name="Oliveira C."/>
            <person name="Osipova E."/>
            <person name="Leigh N.D."/>
            <person name="Simon A."/>
            <person name="Yun M.H."/>
        </authorList>
    </citation>
    <scope>NUCLEOTIDE SEQUENCE</scope>
    <source>
        <strain evidence="2">20211129_DDA</strain>
        <tissue evidence="2">Liver</tissue>
    </source>
</reference>
<evidence type="ECO:0000313" key="2">
    <source>
        <dbReference type="EMBL" id="KAJ1217635.1"/>
    </source>
</evidence>
<dbReference type="Proteomes" id="UP001066276">
    <property type="component" value="Chromosome 1_1"/>
</dbReference>
<protein>
    <submittedName>
        <fullName evidence="2">Uncharacterized protein</fullName>
    </submittedName>
</protein>
<feature type="compositionally biased region" description="Basic and acidic residues" evidence="1">
    <location>
        <begin position="55"/>
        <end position="67"/>
    </location>
</feature>
<name>A0AAV7X025_PLEWA</name>
<evidence type="ECO:0000313" key="3">
    <source>
        <dbReference type="Proteomes" id="UP001066276"/>
    </source>
</evidence>
<proteinExistence type="predicted"/>
<dbReference type="AlphaFoldDB" id="A0AAV7X025"/>
<sequence length="95" mass="10406">MGTLTTSRLRFSGNRKTLDLVGTAGRHKDAGRIEEVCVGGERRTEDGETPGQQETTEHGTNSRREVENEATDEGTPEIRTQEPSHDPGGSWLTKV</sequence>
<gene>
    <name evidence="2" type="ORF">NDU88_005228</name>
</gene>